<dbReference type="RefSeq" id="XP_064852929.1">
    <property type="nucleotide sequence ID" value="XM_064996857.1"/>
</dbReference>
<dbReference type="EMBL" id="BTFZ01000011">
    <property type="protein sequence ID" value="GMM35933.1"/>
    <property type="molecule type" value="Genomic_DNA"/>
</dbReference>
<proteinExistence type="predicted"/>
<gene>
    <name evidence="1" type="ORF">DASC09_032580</name>
</gene>
<name>A0AAV5QMC9_9ASCO</name>
<keyword evidence="2" id="KW-1185">Reference proteome</keyword>
<accession>A0AAV5QMC9</accession>
<reference evidence="1 2" key="1">
    <citation type="journal article" date="2023" name="Elife">
        <title>Identification of key yeast species and microbe-microbe interactions impacting larval growth of Drosophila in the wild.</title>
        <authorList>
            <person name="Mure A."/>
            <person name="Sugiura Y."/>
            <person name="Maeda R."/>
            <person name="Honda K."/>
            <person name="Sakurai N."/>
            <person name="Takahashi Y."/>
            <person name="Watada M."/>
            <person name="Katoh T."/>
            <person name="Gotoh A."/>
            <person name="Gotoh Y."/>
            <person name="Taniguchi I."/>
            <person name="Nakamura K."/>
            <person name="Hayashi T."/>
            <person name="Katayama T."/>
            <person name="Uemura T."/>
            <person name="Hattori Y."/>
        </authorList>
    </citation>
    <scope>NUCLEOTIDE SEQUENCE [LARGE SCALE GENOMIC DNA]</scope>
    <source>
        <strain evidence="1 2">SC-9</strain>
    </source>
</reference>
<evidence type="ECO:0000313" key="1">
    <source>
        <dbReference type="EMBL" id="GMM35933.1"/>
    </source>
</evidence>
<comment type="caution">
    <text evidence="1">The sequence shown here is derived from an EMBL/GenBank/DDBJ whole genome shotgun (WGS) entry which is preliminary data.</text>
</comment>
<sequence>MVSEIQDPNPTERNSDSISGRLCSLGGIAVKKYIDESSDIESFKGSNPHASCISSIRVYHGGVIALVSWWG</sequence>
<dbReference type="AlphaFoldDB" id="A0AAV5QMC9"/>
<dbReference type="GeneID" id="90073908"/>
<protein>
    <submittedName>
        <fullName evidence="1">Uncharacterized protein</fullName>
    </submittedName>
</protein>
<dbReference type="Proteomes" id="UP001360560">
    <property type="component" value="Unassembled WGS sequence"/>
</dbReference>
<evidence type="ECO:0000313" key="2">
    <source>
        <dbReference type="Proteomes" id="UP001360560"/>
    </source>
</evidence>
<organism evidence="1 2">
    <name type="scientific">Saccharomycopsis crataegensis</name>
    <dbReference type="NCBI Taxonomy" id="43959"/>
    <lineage>
        <taxon>Eukaryota</taxon>
        <taxon>Fungi</taxon>
        <taxon>Dikarya</taxon>
        <taxon>Ascomycota</taxon>
        <taxon>Saccharomycotina</taxon>
        <taxon>Saccharomycetes</taxon>
        <taxon>Saccharomycopsidaceae</taxon>
        <taxon>Saccharomycopsis</taxon>
    </lineage>
</organism>